<evidence type="ECO:0000256" key="2">
    <source>
        <dbReference type="ARBA" id="ARBA00012438"/>
    </source>
</evidence>
<feature type="domain" description="Signal transduction histidine kinase subgroup 3 dimerisation and phosphoacceptor" evidence="10">
    <location>
        <begin position="187"/>
        <end position="251"/>
    </location>
</feature>
<feature type="transmembrane region" description="Helical" evidence="9">
    <location>
        <begin position="63"/>
        <end position="86"/>
    </location>
</feature>
<dbReference type="GO" id="GO:0016301">
    <property type="term" value="F:kinase activity"/>
    <property type="evidence" value="ECO:0007669"/>
    <property type="project" value="UniProtKB-KW"/>
</dbReference>
<evidence type="ECO:0000256" key="8">
    <source>
        <dbReference type="ARBA" id="ARBA00023012"/>
    </source>
</evidence>
<evidence type="ECO:0000256" key="9">
    <source>
        <dbReference type="SAM" id="Phobius"/>
    </source>
</evidence>
<name>A0ABQ2T3J9_STRBA</name>
<evidence type="ECO:0000259" key="10">
    <source>
        <dbReference type="Pfam" id="PF07730"/>
    </source>
</evidence>
<evidence type="ECO:0000313" key="12">
    <source>
        <dbReference type="Proteomes" id="UP000659767"/>
    </source>
</evidence>
<organism evidence="11 12">
    <name type="scientific">Streptomyces badius</name>
    <dbReference type="NCBI Taxonomy" id="1941"/>
    <lineage>
        <taxon>Bacteria</taxon>
        <taxon>Bacillati</taxon>
        <taxon>Actinomycetota</taxon>
        <taxon>Actinomycetes</taxon>
        <taxon>Kitasatosporales</taxon>
        <taxon>Streptomycetaceae</taxon>
        <taxon>Streptomyces</taxon>
    </lineage>
</organism>
<keyword evidence="9" id="KW-0812">Transmembrane</keyword>
<dbReference type="PANTHER" id="PTHR24421">
    <property type="entry name" value="NITRATE/NITRITE SENSOR PROTEIN NARX-RELATED"/>
    <property type="match status" value="1"/>
</dbReference>
<keyword evidence="12" id="KW-1185">Reference proteome</keyword>
<keyword evidence="3" id="KW-0597">Phosphoprotein</keyword>
<evidence type="ECO:0000256" key="1">
    <source>
        <dbReference type="ARBA" id="ARBA00000085"/>
    </source>
</evidence>
<feature type="transmembrane region" description="Helical" evidence="9">
    <location>
        <begin position="147"/>
        <end position="168"/>
    </location>
</feature>
<dbReference type="Gene3D" id="1.20.5.1930">
    <property type="match status" value="1"/>
</dbReference>
<evidence type="ECO:0000256" key="6">
    <source>
        <dbReference type="ARBA" id="ARBA00022777"/>
    </source>
</evidence>
<gene>
    <name evidence="11" type="ORF">GCM10010253_25500</name>
</gene>
<protein>
    <recommendedName>
        <fullName evidence="2">histidine kinase</fullName>
        <ecNumber evidence="2">2.7.13.3</ecNumber>
    </recommendedName>
</protein>
<reference evidence="12" key="1">
    <citation type="journal article" date="2019" name="Int. J. Syst. Evol. Microbiol.">
        <title>The Global Catalogue of Microorganisms (GCM) 10K type strain sequencing project: providing services to taxonomists for standard genome sequencing and annotation.</title>
        <authorList>
            <consortium name="The Broad Institute Genomics Platform"/>
            <consortium name="The Broad Institute Genome Sequencing Center for Infectious Disease"/>
            <person name="Wu L."/>
            <person name="Ma J."/>
        </authorList>
    </citation>
    <scope>NUCLEOTIDE SEQUENCE [LARGE SCALE GENOMIC DNA]</scope>
    <source>
        <strain evidence="12">JCM 4350</strain>
    </source>
</reference>
<feature type="transmembrane region" description="Helical" evidence="9">
    <location>
        <begin position="98"/>
        <end position="115"/>
    </location>
</feature>
<evidence type="ECO:0000256" key="7">
    <source>
        <dbReference type="ARBA" id="ARBA00022840"/>
    </source>
</evidence>
<keyword evidence="5" id="KW-0547">Nucleotide-binding</keyword>
<dbReference type="SUPFAM" id="SSF55874">
    <property type="entry name" value="ATPase domain of HSP90 chaperone/DNA topoisomerase II/histidine kinase"/>
    <property type="match status" value="1"/>
</dbReference>
<keyword evidence="9" id="KW-1133">Transmembrane helix</keyword>
<sequence>MRRVLFRLGIMLVGAVLVLALAADYRTGVYRSVLAPQALLSAVAPVLALTIGAVRRWRRDPQLVAGAGALTGAVSLGCSAWMHVAVGSPEATARHADAYTLFEITALIVVLVLTVRYGAARPAAVASLLLCPAAVLRPVAVETTENGLVLALLCTFAICAGSTGAIVARLAAADRRRHAEQVRLEQRLTFARDLHDFVAHHVTGIVVQAQGAQVVAASDPQRTVSALGQIEGAASEALRALRHMVSGLRTEAPLVPAGEAEHLRALVATFALRAGRPARLEEEGPVDSVPTAPMAAVHRVALESLTNVRKHAPDSRHVSVMLRALPRSVEIDITNDLSMAGAATAVGYGLVGLEERVTAEGGVFQAGPDGSGRWRVYARIPLESAWRDGP</sequence>
<evidence type="ECO:0000256" key="4">
    <source>
        <dbReference type="ARBA" id="ARBA00022679"/>
    </source>
</evidence>
<evidence type="ECO:0000313" key="11">
    <source>
        <dbReference type="EMBL" id="GGS50045.1"/>
    </source>
</evidence>
<keyword evidence="7" id="KW-0067">ATP-binding</keyword>
<keyword evidence="9" id="KW-0472">Membrane</keyword>
<evidence type="ECO:0000256" key="3">
    <source>
        <dbReference type="ARBA" id="ARBA00022553"/>
    </source>
</evidence>
<dbReference type="EC" id="2.7.13.3" evidence="2"/>
<keyword evidence="8" id="KW-0902">Two-component regulatory system</keyword>
<keyword evidence="4" id="KW-0808">Transferase</keyword>
<feature type="transmembrane region" description="Helical" evidence="9">
    <location>
        <begin position="32"/>
        <end position="51"/>
    </location>
</feature>
<dbReference type="InterPro" id="IPR036890">
    <property type="entry name" value="HATPase_C_sf"/>
</dbReference>
<dbReference type="PANTHER" id="PTHR24421:SF10">
    <property type="entry name" value="NITRATE_NITRITE SENSOR PROTEIN NARQ"/>
    <property type="match status" value="1"/>
</dbReference>
<proteinExistence type="predicted"/>
<dbReference type="Proteomes" id="UP000659767">
    <property type="component" value="Unassembled WGS sequence"/>
</dbReference>
<dbReference type="InterPro" id="IPR050482">
    <property type="entry name" value="Sensor_HK_TwoCompSys"/>
</dbReference>
<dbReference type="InterPro" id="IPR011712">
    <property type="entry name" value="Sig_transdc_His_kin_sub3_dim/P"/>
</dbReference>
<dbReference type="Gene3D" id="3.30.565.10">
    <property type="entry name" value="Histidine kinase-like ATPase, C-terminal domain"/>
    <property type="match status" value="1"/>
</dbReference>
<comment type="caution">
    <text evidence="11">The sequence shown here is derived from an EMBL/GenBank/DDBJ whole genome shotgun (WGS) entry which is preliminary data.</text>
</comment>
<dbReference type="EMBL" id="BMSZ01000006">
    <property type="protein sequence ID" value="GGS50045.1"/>
    <property type="molecule type" value="Genomic_DNA"/>
</dbReference>
<accession>A0ABQ2T3J9</accession>
<dbReference type="Pfam" id="PF07730">
    <property type="entry name" value="HisKA_3"/>
    <property type="match status" value="1"/>
</dbReference>
<evidence type="ECO:0000256" key="5">
    <source>
        <dbReference type="ARBA" id="ARBA00022741"/>
    </source>
</evidence>
<keyword evidence="6 11" id="KW-0418">Kinase</keyword>
<comment type="catalytic activity">
    <reaction evidence="1">
        <text>ATP + protein L-histidine = ADP + protein N-phospho-L-histidine.</text>
        <dbReference type="EC" id="2.7.13.3"/>
    </reaction>
</comment>
<dbReference type="CDD" id="cd16917">
    <property type="entry name" value="HATPase_UhpB-NarQ-NarX-like"/>
    <property type="match status" value="1"/>
</dbReference>